<evidence type="ECO:0000313" key="2">
    <source>
        <dbReference type="Proteomes" id="UP000653305"/>
    </source>
</evidence>
<keyword evidence="2" id="KW-1185">Reference proteome</keyword>
<dbReference type="Proteomes" id="UP000653305">
    <property type="component" value="Unassembled WGS sequence"/>
</dbReference>
<dbReference type="PANTHER" id="PTHR37604:SF1">
    <property type="entry name" value="TRANSCRIPTION INITIATION FACTOR TFIID SUBUNIT"/>
    <property type="match status" value="1"/>
</dbReference>
<name>A0A830D3I3_9LAMI</name>
<comment type="caution">
    <text evidence="1">The sequence shown here is derived from an EMBL/GenBank/DDBJ whole genome shotgun (WGS) entry which is preliminary data.</text>
</comment>
<reference evidence="1" key="1">
    <citation type="submission" date="2020-07" db="EMBL/GenBank/DDBJ databases">
        <title>Ethylene signaling mediates host invasion by parasitic plants.</title>
        <authorList>
            <person name="Yoshida S."/>
        </authorList>
    </citation>
    <scope>NUCLEOTIDE SEQUENCE</scope>
    <source>
        <strain evidence="1">Okayama</strain>
    </source>
</reference>
<evidence type="ECO:0000313" key="1">
    <source>
        <dbReference type="EMBL" id="GFQ07138.1"/>
    </source>
</evidence>
<proteinExistence type="predicted"/>
<protein>
    <submittedName>
        <fullName evidence="1">Uncharacterized protein</fullName>
    </submittedName>
</protein>
<dbReference type="AlphaFoldDB" id="A0A830D3I3"/>
<gene>
    <name evidence="1" type="ORF">PHJA_002857900</name>
</gene>
<dbReference type="OrthoDB" id="1906016at2759"/>
<dbReference type="PANTHER" id="PTHR37604">
    <property type="entry name" value="TRANSCRIPTION INITIATION FACTOR TFIID SUBUNIT"/>
    <property type="match status" value="1"/>
</dbReference>
<sequence>MALLGDDGCGYELARKLESHGVWRSWLGDSLYSTFIPFLSSPSTWEAFMQADGSKTKPQIYLQLRARALLFDKASPSLFIQSSLPAPISNLSPNCPHLVPDINFFASNLSCYVCNGH</sequence>
<organism evidence="1 2">
    <name type="scientific">Phtheirospermum japonicum</name>
    <dbReference type="NCBI Taxonomy" id="374723"/>
    <lineage>
        <taxon>Eukaryota</taxon>
        <taxon>Viridiplantae</taxon>
        <taxon>Streptophyta</taxon>
        <taxon>Embryophyta</taxon>
        <taxon>Tracheophyta</taxon>
        <taxon>Spermatophyta</taxon>
        <taxon>Magnoliopsida</taxon>
        <taxon>eudicotyledons</taxon>
        <taxon>Gunneridae</taxon>
        <taxon>Pentapetalae</taxon>
        <taxon>asterids</taxon>
        <taxon>lamiids</taxon>
        <taxon>Lamiales</taxon>
        <taxon>Orobanchaceae</taxon>
        <taxon>Orobanchaceae incertae sedis</taxon>
        <taxon>Phtheirospermum</taxon>
    </lineage>
</organism>
<accession>A0A830D3I3</accession>
<dbReference type="EMBL" id="BMAC01001402">
    <property type="protein sequence ID" value="GFQ07138.1"/>
    <property type="molecule type" value="Genomic_DNA"/>
</dbReference>